<dbReference type="GO" id="GO:0003677">
    <property type="term" value="F:DNA binding"/>
    <property type="evidence" value="ECO:0007669"/>
    <property type="project" value="UniProtKB-UniRule"/>
</dbReference>
<gene>
    <name evidence="7" type="primary">betI</name>
    <name evidence="10" type="ORF">C427_1977</name>
</gene>
<dbReference type="Gene3D" id="1.10.357.10">
    <property type="entry name" value="Tetracycline Repressor, domain 2"/>
    <property type="match status" value="1"/>
</dbReference>
<accession>K7AIV9</accession>
<dbReference type="OrthoDB" id="7618612at2"/>
<dbReference type="PROSITE" id="PS50977">
    <property type="entry name" value="HTH_TETR_2"/>
    <property type="match status" value="1"/>
</dbReference>
<evidence type="ECO:0000256" key="5">
    <source>
        <dbReference type="ARBA" id="ARBA00023163"/>
    </source>
</evidence>
<dbReference type="GO" id="GO:0003700">
    <property type="term" value="F:DNA-binding transcription factor activity"/>
    <property type="evidence" value="ECO:0007669"/>
    <property type="project" value="UniProtKB-UniRule"/>
</dbReference>
<keyword evidence="4 7" id="KW-0238">DNA-binding</keyword>
<evidence type="ECO:0000256" key="6">
    <source>
        <dbReference type="ARBA" id="ARBA00024936"/>
    </source>
</evidence>
<dbReference type="Proteomes" id="UP000011864">
    <property type="component" value="Chromosome"/>
</dbReference>
<feature type="DNA-binding region" description="H-T-H motif" evidence="7 8">
    <location>
        <begin position="31"/>
        <end position="50"/>
    </location>
</feature>
<keyword evidence="11" id="KW-1185">Reference proteome</keyword>
<dbReference type="PANTHER" id="PTHR43479:SF11">
    <property type="entry name" value="ACREF_ENVCD OPERON REPRESSOR-RELATED"/>
    <property type="match status" value="1"/>
</dbReference>
<dbReference type="PATRIC" id="fig|1129794.4.peg.1960"/>
<dbReference type="eggNOG" id="COG1309">
    <property type="taxonomic scope" value="Bacteria"/>
</dbReference>
<name>K7AIV9_9ALTE</name>
<dbReference type="InterPro" id="IPR050624">
    <property type="entry name" value="HTH-type_Tx_Regulator"/>
</dbReference>
<dbReference type="Pfam" id="PF13977">
    <property type="entry name" value="TetR_C_6"/>
    <property type="match status" value="1"/>
</dbReference>
<evidence type="ECO:0000313" key="10">
    <source>
        <dbReference type="EMBL" id="AGH44086.1"/>
    </source>
</evidence>
<dbReference type="GO" id="GO:0019285">
    <property type="term" value="P:glycine betaine biosynthetic process from choline"/>
    <property type="evidence" value="ECO:0007669"/>
    <property type="project" value="UniProtKB-UniRule"/>
</dbReference>
<proteinExistence type="inferred from homology"/>
<dbReference type="PANTHER" id="PTHR43479">
    <property type="entry name" value="ACREF/ENVCD OPERON REPRESSOR-RELATED"/>
    <property type="match status" value="1"/>
</dbReference>
<evidence type="ECO:0000256" key="7">
    <source>
        <dbReference type="HAMAP-Rule" id="MF_00768"/>
    </source>
</evidence>
<dbReference type="NCBIfam" id="NF001978">
    <property type="entry name" value="PRK00767.1"/>
    <property type="match status" value="1"/>
</dbReference>
<evidence type="ECO:0000256" key="1">
    <source>
        <dbReference type="ARBA" id="ARBA00004719"/>
    </source>
</evidence>
<dbReference type="InterPro" id="IPR039538">
    <property type="entry name" value="BetI_C"/>
</dbReference>
<comment type="function">
    <text evidence="7">Repressor involved in choline regulation of the bet genes.</text>
</comment>
<dbReference type="RefSeq" id="WP_007643612.1">
    <property type="nucleotide sequence ID" value="NC_020514.1"/>
</dbReference>
<keyword evidence="5 7" id="KW-0804">Transcription</keyword>
<evidence type="ECO:0000313" key="11">
    <source>
        <dbReference type="Proteomes" id="UP000011864"/>
    </source>
</evidence>
<dbReference type="HAMAP" id="MF_00768">
    <property type="entry name" value="HTH_type_BetI"/>
    <property type="match status" value="1"/>
</dbReference>
<reference evidence="10 11" key="1">
    <citation type="journal article" date="2013" name="Genome Announc.">
        <title>Complete Genome Sequence of Glaciecola psychrophila Strain 170T.</title>
        <authorList>
            <person name="Yin J."/>
            <person name="Chen J."/>
            <person name="Liu G."/>
            <person name="Yu Y."/>
            <person name="Song L."/>
            <person name="Wang X."/>
            <person name="Qu X."/>
        </authorList>
    </citation>
    <scope>NUCLEOTIDE SEQUENCE [LARGE SCALE GENOMIC DNA]</scope>
    <source>
        <strain evidence="10 11">170</strain>
    </source>
</reference>
<dbReference type="InterPro" id="IPR017757">
    <property type="entry name" value="Tscrpt_rep_BetI"/>
</dbReference>
<dbReference type="InterPro" id="IPR001647">
    <property type="entry name" value="HTH_TetR"/>
</dbReference>
<evidence type="ECO:0000256" key="8">
    <source>
        <dbReference type="PROSITE-ProRule" id="PRU00335"/>
    </source>
</evidence>
<dbReference type="Pfam" id="PF00440">
    <property type="entry name" value="TetR_N"/>
    <property type="match status" value="1"/>
</dbReference>
<dbReference type="PRINTS" id="PR00455">
    <property type="entry name" value="HTHTETR"/>
</dbReference>
<comment type="function">
    <text evidence="6">Repressor involved in the biosynthesis of the osmoprotectant glycine betaine. It represses transcription of the choline transporter BetT and the genes of BetAB involved in the synthesis of glycine betaine.</text>
</comment>
<organism evidence="10 11">
    <name type="scientific">Paraglaciecola psychrophila 170</name>
    <dbReference type="NCBI Taxonomy" id="1129794"/>
    <lineage>
        <taxon>Bacteria</taxon>
        <taxon>Pseudomonadati</taxon>
        <taxon>Pseudomonadota</taxon>
        <taxon>Gammaproteobacteria</taxon>
        <taxon>Alteromonadales</taxon>
        <taxon>Alteromonadaceae</taxon>
        <taxon>Paraglaciecola</taxon>
    </lineage>
</organism>
<dbReference type="InterPro" id="IPR009057">
    <property type="entry name" value="Homeodomain-like_sf"/>
</dbReference>
<evidence type="ECO:0000256" key="3">
    <source>
        <dbReference type="ARBA" id="ARBA00023015"/>
    </source>
</evidence>
<dbReference type="InterPro" id="IPR036271">
    <property type="entry name" value="Tet_transcr_reg_TetR-rel_C_sf"/>
</dbReference>
<comment type="pathway">
    <text evidence="1 7">Amine and polyamine biosynthesis; betaine biosynthesis via choline pathway [regulation].</text>
</comment>
<dbReference type="SUPFAM" id="SSF48498">
    <property type="entry name" value="Tetracyclin repressor-like, C-terminal domain"/>
    <property type="match status" value="1"/>
</dbReference>
<dbReference type="UniPathway" id="UPA00529"/>
<dbReference type="EMBL" id="CP003837">
    <property type="protein sequence ID" value="AGH44086.1"/>
    <property type="molecule type" value="Genomic_DNA"/>
</dbReference>
<keyword evidence="3 7" id="KW-0805">Transcription regulation</keyword>
<feature type="domain" description="HTH tetR-type" evidence="9">
    <location>
        <begin position="8"/>
        <end position="68"/>
    </location>
</feature>
<sequence length="192" mass="21752">MPKVGMGSLRRQQLIDATIQVVAEVGLKGATISLISKRAGMSSGIISHYFGSKQSLIEASVQYLLSQLKISDSPDTPYDRLMKIVDLNFSSVQQADASTKTWLSFWGQSMHDPELYRLQEINKRRLVSNLRYSFKQLLDSKTAYDAAEVTAALIDGFWLRCALSRANQEKFNQAKEYCKKYINEVLEQHTHP</sequence>
<dbReference type="STRING" id="1129794.C427_1977"/>
<dbReference type="HOGENOM" id="CLU_069356_15_4_6"/>
<dbReference type="KEGG" id="gps:C427_1977"/>
<protein>
    <recommendedName>
        <fullName evidence="7">HTH-type transcriptional regulator BetI</fullName>
    </recommendedName>
</protein>
<dbReference type="AlphaFoldDB" id="K7AIV9"/>
<keyword evidence="2 7" id="KW-0678">Repressor</keyword>
<evidence type="ECO:0000259" key="9">
    <source>
        <dbReference type="PROSITE" id="PS50977"/>
    </source>
</evidence>
<evidence type="ECO:0000256" key="4">
    <source>
        <dbReference type="ARBA" id="ARBA00023125"/>
    </source>
</evidence>
<evidence type="ECO:0000256" key="2">
    <source>
        <dbReference type="ARBA" id="ARBA00022491"/>
    </source>
</evidence>
<dbReference type="GO" id="GO:0045892">
    <property type="term" value="P:negative regulation of DNA-templated transcription"/>
    <property type="evidence" value="ECO:0007669"/>
    <property type="project" value="UniProtKB-UniRule"/>
</dbReference>
<dbReference type="NCBIfam" id="TIGR03384">
    <property type="entry name" value="betaine_BetI"/>
    <property type="match status" value="1"/>
</dbReference>
<dbReference type="SUPFAM" id="SSF46689">
    <property type="entry name" value="Homeodomain-like"/>
    <property type="match status" value="1"/>
</dbReference>